<organism evidence="1 2">
    <name type="scientific">Nostoc edaphicum CCNP1411</name>
    <dbReference type="NCBI Taxonomy" id="1472755"/>
    <lineage>
        <taxon>Bacteria</taxon>
        <taxon>Bacillati</taxon>
        <taxon>Cyanobacteriota</taxon>
        <taxon>Cyanophyceae</taxon>
        <taxon>Nostocales</taxon>
        <taxon>Nostocaceae</taxon>
        <taxon>Nostoc</taxon>
    </lineage>
</organism>
<gene>
    <name evidence="1" type="ORF">HUN01_31660</name>
</gene>
<dbReference type="Proteomes" id="UP000514713">
    <property type="component" value="Chromosome"/>
</dbReference>
<accession>A0A7D7LEY9</accession>
<evidence type="ECO:0000313" key="1">
    <source>
        <dbReference type="EMBL" id="QMS91936.1"/>
    </source>
</evidence>
<sequence length="58" mass="6278">MGNAQEQLPAIAINCFAISKLSSLSNSKYQVRAVFCLQNALHSHNSTSLGGEEGLIWE</sequence>
<keyword evidence="2" id="KW-1185">Reference proteome</keyword>
<dbReference type="EMBL" id="CP054698">
    <property type="protein sequence ID" value="QMS91936.1"/>
    <property type="molecule type" value="Genomic_DNA"/>
</dbReference>
<name>A0A7D7LEY9_9NOSO</name>
<reference evidence="2" key="1">
    <citation type="submission" date="2020-06" db="EMBL/GenBank/DDBJ databases">
        <title>Nostoc edaphicum CCNP1411 genome.</title>
        <authorList>
            <person name="Fidor A."/>
            <person name="Grabski M."/>
            <person name="Gawor J."/>
            <person name="Gromadka R."/>
            <person name="Wegrzyn G."/>
            <person name="Mazur-Marzec H."/>
        </authorList>
    </citation>
    <scope>NUCLEOTIDE SEQUENCE [LARGE SCALE GENOMIC DNA]</scope>
    <source>
        <strain evidence="2">CCNP1411</strain>
    </source>
</reference>
<dbReference type="AlphaFoldDB" id="A0A7D7LEY9"/>
<protein>
    <submittedName>
        <fullName evidence="1">Uncharacterized protein</fullName>
    </submittedName>
</protein>
<dbReference type="KEGG" id="ned:HUN01_31660"/>
<dbReference type="RefSeq" id="WP_181929482.1">
    <property type="nucleotide sequence ID" value="NZ_CP054698.1"/>
</dbReference>
<evidence type="ECO:0000313" key="2">
    <source>
        <dbReference type="Proteomes" id="UP000514713"/>
    </source>
</evidence>
<proteinExistence type="predicted"/>